<comment type="function">
    <text evidence="12">Necessary for flagellar biosynthesis. May be involved in translocation of the flagellum.</text>
</comment>
<feature type="compositionally biased region" description="Polar residues" evidence="14">
    <location>
        <begin position="161"/>
        <end position="172"/>
    </location>
</feature>
<keyword evidence="6" id="KW-0547">Nucleotide-binding</keyword>
<keyword evidence="9" id="KW-0342">GTP-binding</keyword>
<dbReference type="InterPro" id="IPR027417">
    <property type="entry name" value="P-loop_NTPase"/>
</dbReference>
<evidence type="ECO:0000256" key="13">
    <source>
        <dbReference type="NCBIfam" id="TIGR03499"/>
    </source>
</evidence>
<evidence type="ECO:0000256" key="8">
    <source>
        <dbReference type="ARBA" id="ARBA00022927"/>
    </source>
</evidence>
<dbReference type="Proteomes" id="UP000175691">
    <property type="component" value="Unassembled WGS sequence"/>
</dbReference>
<evidence type="ECO:0000256" key="12">
    <source>
        <dbReference type="ARBA" id="ARBA00025337"/>
    </source>
</evidence>
<evidence type="ECO:0000256" key="3">
    <source>
        <dbReference type="ARBA" id="ARBA00014919"/>
    </source>
</evidence>
<dbReference type="GO" id="GO:0005525">
    <property type="term" value="F:GTP binding"/>
    <property type="evidence" value="ECO:0007669"/>
    <property type="project" value="UniProtKB-UniRule"/>
</dbReference>
<proteinExistence type="inferred from homology"/>
<feature type="compositionally biased region" description="Polar residues" evidence="14">
    <location>
        <begin position="63"/>
        <end position="73"/>
    </location>
</feature>
<dbReference type="SMART" id="SM00382">
    <property type="entry name" value="AAA"/>
    <property type="match status" value="1"/>
</dbReference>
<keyword evidence="7" id="KW-1005">Bacterial flagellum biogenesis</keyword>
<accession>A0A1E7Z5T5</accession>
<comment type="similarity">
    <text evidence="2">Belongs to the GTP-binding SRP family.</text>
</comment>
<dbReference type="NCBIfam" id="TIGR03499">
    <property type="entry name" value="FlhF"/>
    <property type="match status" value="1"/>
</dbReference>
<evidence type="ECO:0000256" key="9">
    <source>
        <dbReference type="ARBA" id="ARBA00023134"/>
    </source>
</evidence>
<feature type="region of interest" description="Disordered" evidence="14">
    <location>
        <begin position="55"/>
        <end position="190"/>
    </location>
</feature>
<keyword evidence="4" id="KW-0813">Transport</keyword>
<feature type="domain" description="AAA+ ATPase" evidence="15">
    <location>
        <begin position="282"/>
        <end position="431"/>
    </location>
</feature>
<dbReference type="GO" id="GO:0006614">
    <property type="term" value="P:SRP-dependent cotranslational protein targeting to membrane"/>
    <property type="evidence" value="ECO:0007669"/>
    <property type="project" value="UniProtKB-UniRule"/>
</dbReference>
<comment type="subcellular location">
    <subcellularLocation>
        <location evidence="1">Cell membrane</location>
        <topology evidence="1">Peripheral membrane protein</topology>
        <orientation evidence="1">Cytoplasmic side</orientation>
    </subcellularLocation>
</comment>
<dbReference type="InterPro" id="IPR000897">
    <property type="entry name" value="SRP54_GTPase_dom"/>
</dbReference>
<evidence type="ECO:0000313" key="18">
    <source>
        <dbReference type="Proteomes" id="UP000175691"/>
    </source>
</evidence>
<dbReference type="PANTHER" id="PTHR43134">
    <property type="entry name" value="SIGNAL RECOGNITION PARTICLE RECEPTOR SUBUNIT ALPHA"/>
    <property type="match status" value="1"/>
</dbReference>
<feature type="compositionally biased region" description="Low complexity" evidence="14">
    <location>
        <begin position="177"/>
        <end position="190"/>
    </location>
</feature>
<dbReference type="InterPro" id="IPR003593">
    <property type="entry name" value="AAA+_ATPase"/>
</dbReference>
<feature type="domain" description="SRP54-type proteins GTP-binding" evidence="16">
    <location>
        <begin position="283"/>
        <end position="476"/>
    </location>
</feature>
<dbReference type="GO" id="GO:0005886">
    <property type="term" value="C:plasma membrane"/>
    <property type="evidence" value="ECO:0007669"/>
    <property type="project" value="UniProtKB-SubCell"/>
</dbReference>
<evidence type="ECO:0000256" key="1">
    <source>
        <dbReference type="ARBA" id="ARBA00004413"/>
    </source>
</evidence>
<gene>
    <name evidence="17" type="ORF">BFC18_19425</name>
</gene>
<keyword evidence="17" id="KW-0966">Cell projection</keyword>
<evidence type="ECO:0000256" key="7">
    <source>
        <dbReference type="ARBA" id="ARBA00022795"/>
    </source>
</evidence>
<feature type="compositionally biased region" description="Low complexity" evidence="14">
    <location>
        <begin position="95"/>
        <end position="108"/>
    </location>
</feature>
<evidence type="ECO:0000256" key="14">
    <source>
        <dbReference type="SAM" id="MobiDB-lite"/>
    </source>
</evidence>
<evidence type="ECO:0000256" key="10">
    <source>
        <dbReference type="ARBA" id="ARBA00023136"/>
    </source>
</evidence>
<evidence type="ECO:0000256" key="5">
    <source>
        <dbReference type="ARBA" id="ARBA00022475"/>
    </source>
</evidence>
<keyword evidence="8" id="KW-0653">Protein transport</keyword>
<dbReference type="PANTHER" id="PTHR43134:SF3">
    <property type="entry name" value="FLAGELLAR BIOSYNTHESIS PROTEIN FLHF"/>
    <property type="match status" value="1"/>
</dbReference>
<dbReference type="GO" id="GO:0044781">
    <property type="term" value="P:bacterial-type flagellum organization"/>
    <property type="evidence" value="ECO:0007669"/>
    <property type="project" value="UniProtKB-UniRule"/>
</dbReference>
<dbReference type="OrthoDB" id="9778554at2"/>
<dbReference type="Gene3D" id="1.20.120.1380">
    <property type="entry name" value="Flagellar FlhF biosynthesis protein, N domain"/>
    <property type="match status" value="1"/>
</dbReference>
<dbReference type="AlphaFoldDB" id="A0A1E7Z5T5"/>
<comment type="caution">
    <text evidence="17">The sequence shown here is derived from an EMBL/GenBank/DDBJ whole genome shotgun (WGS) entry which is preliminary data.</text>
</comment>
<evidence type="ECO:0000256" key="6">
    <source>
        <dbReference type="ARBA" id="ARBA00022741"/>
    </source>
</evidence>
<evidence type="ECO:0000256" key="4">
    <source>
        <dbReference type="ARBA" id="ARBA00022448"/>
    </source>
</evidence>
<keyword evidence="11" id="KW-1006">Bacterial flagellum protein export</keyword>
<dbReference type="GO" id="GO:0015031">
    <property type="term" value="P:protein transport"/>
    <property type="evidence" value="ECO:0007669"/>
    <property type="project" value="UniProtKB-KW"/>
</dbReference>
<dbReference type="Pfam" id="PF00448">
    <property type="entry name" value="SRP54"/>
    <property type="match status" value="1"/>
</dbReference>
<keyword evidence="5" id="KW-1003">Cell membrane</keyword>
<sequence>MKIRRFFGKDMREALSQVKAELGSDAVIMSNRKVADGIELVAAYDKEPEAKLNLNTRHDNKASAGQQKATPSLSEIIGDDGPDNLRALLEKQAAERNAAAEAATQQNAPRQVQPHSQRDVAQPQYQSQPKAQAQPHSQRPQQQTAQQDNDVFSFADVFNHGRNNTPPASQMSPDFEAAPSQQAPSSNAQGNSELDAIKEELASLRNVLQYQVADLMEAKKKRQRPVHSYLMQCLTGMGLSDALAEQLVHYTPSQYTEREAWIYLLNLLANRLNVSGSDILTQTGVVALVGPTGTGKTTTVAKLAARYAQKYGAEQVAMITIDTYRIAAYEQLATYGKIIGCTTRKAQSSEELAEQLFQLRHKRLILIDTAGFSQRDSRLIQQLGQFSNGQMQPVRKYLVAQANTQYPALQRIIAAYNSVKLDGCIFTKIDECYSLGEVLSVAVEQQLPVSYVTDGQQVPEDIKVADAKSLVSAAAKLYKKYGLNHTKQNHEVNSVKAV</sequence>
<organism evidence="17 18">
    <name type="scientific">Alteromonas confluentis</name>
    <dbReference type="NCBI Taxonomy" id="1656094"/>
    <lineage>
        <taxon>Bacteria</taxon>
        <taxon>Pseudomonadati</taxon>
        <taxon>Pseudomonadota</taxon>
        <taxon>Gammaproteobacteria</taxon>
        <taxon>Alteromonadales</taxon>
        <taxon>Alteromonadaceae</taxon>
        <taxon>Alteromonas/Salinimonas group</taxon>
        <taxon>Alteromonas</taxon>
    </lineage>
</organism>
<dbReference type="FunFam" id="3.40.50.300:FF:000695">
    <property type="entry name" value="Flagellar biosynthesis regulator FlhF"/>
    <property type="match status" value="1"/>
</dbReference>
<evidence type="ECO:0000259" key="15">
    <source>
        <dbReference type="SMART" id="SM00382"/>
    </source>
</evidence>
<keyword evidence="10" id="KW-0472">Membrane</keyword>
<dbReference type="Gene3D" id="3.40.50.300">
    <property type="entry name" value="P-loop containing nucleotide triphosphate hydrolases"/>
    <property type="match status" value="1"/>
</dbReference>
<keyword evidence="17" id="KW-0969">Cilium</keyword>
<dbReference type="CDD" id="cd17873">
    <property type="entry name" value="FlhF"/>
    <property type="match status" value="1"/>
</dbReference>
<dbReference type="STRING" id="1656094.BFC18_19425"/>
<evidence type="ECO:0000313" key="17">
    <source>
        <dbReference type="EMBL" id="OFC68919.1"/>
    </source>
</evidence>
<evidence type="ECO:0000256" key="2">
    <source>
        <dbReference type="ARBA" id="ARBA00008531"/>
    </source>
</evidence>
<reference evidence="17 18" key="1">
    <citation type="submission" date="2016-08" db="EMBL/GenBank/DDBJ databases">
        <authorList>
            <person name="Seilhamer J.J."/>
        </authorList>
    </citation>
    <scope>NUCLEOTIDE SEQUENCE [LARGE SCALE GENOMIC DNA]</scope>
    <source>
        <strain evidence="17 18">KCTC 42603</strain>
    </source>
</reference>
<keyword evidence="17" id="KW-0282">Flagellum</keyword>
<protein>
    <recommendedName>
        <fullName evidence="3 13">Flagellar biosynthesis protein FlhF</fullName>
    </recommendedName>
</protein>
<dbReference type="RefSeq" id="WP_070127023.1">
    <property type="nucleotide sequence ID" value="NZ_MDHN01000041.1"/>
</dbReference>
<evidence type="ECO:0000259" key="16">
    <source>
        <dbReference type="SMART" id="SM00962"/>
    </source>
</evidence>
<name>A0A1E7Z5T5_9ALTE</name>
<dbReference type="SUPFAM" id="SSF52540">
    <property type="entry name" value="P-loop containing nucleoside triphosphate hydrolases"/>
    <property type="match status" value="1"/>
</dbReference>
<feature type="compositionally biased region" description="Low complexity" evidence="14">
    <location>
        <begin position="131"/>
        <end position="147"/>
    </location>
</feature>
<dbReference type="GO" id="GO:0005047">
    <property type="term" value="F:signal recognition particle binding"/>
    <property type="evidence" value="ECO:0007669"/>
    <property type="project" value="TreeGrafter"/>
</dbReference>
<dbReference type="GO" id="GO:0003924">
    <property type="term" value="F:GTPase activity"/>
    <property type="evidence" value="ECO:0007669"/>
    <property type="project" value="UniProtKB-UniRule"/>
</dbReference>
<dbReference type="InterPro" id="IPR047040">
    <property type="entry name" value="FlhF__GTPase_dom"/>
</dbReference>
<dbReference type="InterPro" id="IPR020006">
    <property type="entry name" value="FlhF"/>
</dbReference>
<dbReference type="EMBL" id="MDHN01000041">
    <property type="protein sequence ID" value="OFC68919.1"/>
    <property type="molecule type" value="Genomic_DNA"/>
</dbReference>
<evidence type="ECO:0000256" key="11">
    <source>
        <dbReference type="ARBA" id="ARBA00023225"/>
    </source>
</evidence>
<keyword evidence="18" id="KW-1185">Reference proteome</keyword>
<dbReference type="SMART" id="SM00962">
    <property type="entry name" value="SRP54"/>
    <property type="match status" value="1"/>
</dbReference>